<accession>X0U1Z4</accession>
<comment type="caution">
    <text evidence="1">The sequence shown here is derived from an EMBL/GenBank/DDBJ whole genome shotgun (WGS) entry which is preliminary data.</text>
</comment>
<proteinExistence type="predicted"/>
<reference evidence="1" key="1">
    <citation type="journal article" date="2014" name="Front. Microbiol.">
        <title>High frequency of phylogenetically diverse reductive dehalogenase-homologous genes in deep subseafloor sedimentary metagenomes.</title>
        <authorList>
            <person name="Kawai M."/>
            <person name="Futagami T."/>
            <person name="Toyoda A."/>
            <person name="Takaki Y."/>
            <person name="Nishi S."/>
            <person name="Hori S."/>
            <person name="Arai W."/>
            <person name="Tsubouchi T."/>
            <person name="Morono Y."/>
            <person name="Uchiyama I."/>
            <person name="Ito T."/>
            <person name="Fujiyama A."/>
            <person name="Inagaki F."/>
            <person name="Takami H."/>
        </authorList>
    </citation>
    <scope>NUCLEOTIDE SEQUENCE</scope>
    <source>
        <strain evidence="1">Expedition CK06-06</strain>
    </source>
</reference>
<sequence>MDIEKITENLYHMIVDDLKVIDFPTTLKKIIEYHVREGINGRYSFE</sequence>
<evidence type="ECO:0000313" key="1">
    <source>
        <dbReference type="EMBL" id="GAF94432.1"/>
    </source>
</evidence>
<dbReference type="EMBL" id="BARS01018432">
    <property type="protein sequence ID" value="GAF94432.1"/>
    <property type="molecule type" value="Genomic_DNA"/>
</dbReference>
<protein>
    <submittedName>
        <fullName evidence="1">Uncharacterized protein</fullName>
    </submittedName>
</protein>
<name>X0U1Z4_9ZZZZ</name>
<gene>
    <name evidence="1" type="ORF">S01H1_29996</name>
</gene>
<organism evidence="1">
    <name type="scientific">marine sediment metagenome</name>
    <dbReference type="NCBI Taxonomy" id="412755"/>
    <lineage>
        <taxon>unclassified sequences</taxon>
        <taxon>metagenomes</taxon>
        <taxon>ecological metagenomes</taxon>
    </lineage>
</organism>
<dbReference type="AlphaFoldDB" id="X0U1Z4"/>